<name>A0A3B0Z4Z4_9ZZZZ</name>
<accession>A0A3B0Z4Z4</accession>
<gene>
    <name evidence="1" type="ORF">MNBD_GAMMA13-288</name>
</gene>
<proteinExistence type="predicted"/>
<dbReference type="EMBL" id="UOFK01000325">
    <property type="protein sequence ID" value="VAW82587.1"/>
    <property type="molecule type" value="Genomic_DNA"/>
</dbReference>
<protein>
    <submittedName>
        <fullName evidence="1">Uncharacterized protein</fullName>
    </submittedName>
</protein>
<organism evidence="1">
    <name type="scientific">hydrothermal vent metagenome</name>
    <dbReference type="NCBI Taxonomy" id="652676"/>
    <lineage>
        <taxon>unclassified sequences</taxon>
        <taxon>metagenomes</taxon>
        <taxon>ecological metagenomes</taxon>
    </lineage>
</organism>
<dbReference type="AlphaFoldDB" id="A0A3B0Z4Z4"/>
<sequence>MRRLFDLLLLLLMGISFPNQSSAMMNIVDTGQQYDCSAQDYCRTFSQIIHNTI</sequence>
<evidence type="ECO:0000313" key="1">
    <source>
        <dbReference type="EMBL" id="VAW82587.1"/>
    </source>
</evidence>
<reference evidence="1" key="1">
    <citation type="submission" date="2018-06" db="EMBL/GenBank/DDBJ databases">
        <authorList>
            <person name="Zhirakovskaya E."/>
        </authorList>
    </citation>
    <scope>NUCLEOTIDE SEQUENCE</scope>
</reference>